<dbReference type="OrthoDB" id="9771846at2"/>
<comment type="caution">
    <text evidence="1">The sequence shown here is derived from an EMBL/GenBank/DDBJ whole genome shotgun (WGS) entry which is preliminary data.</text>
</comment>
<gene>
    <name evidence="1" type="ORF">E3T47_00840</name>
</gene>
<evidence type="ECO:0000313" key="2">
    <source>
        <dbReference type="Proteomes" id="UP000298154"/>
    </source>
</evidence>
<dbReference type="AlphaFoldDB" id="A0A4V3ITV4"/>
<reference evidence="1 2" key="1">
    <citation type="submission" date="2019-03" db="EMBL/GenBank/DDBJ databases">
        <title>Genomics of glacier-inhabiting Cryobacterium strains.</title>
        <authorList>
            <person name="Liu Q."/>
            <person name="Xin Y.-H."/>
        </authorList>
    </citation>
    <scope>NUCLEOTIDE SEQUENCE [LARGE SCALE GENOMIC DNA]</scope>
    <source>
        <strain evidence="1 2">Sr36</strain>
    </source>
</reference>
<sequence>MSQSSAPNPPKVAVVTVSYGSEDVLGPFLESLSEASVFPLSIVVADNKPRGNTTTEEITSRIEGLAKDFGAHYLPMSSNRGYGHAINQAVKILAPEIEWVVVSNPDVIAGLGAIDLLVDTLCSDQNIAAVGPRILTNSGEIYPSARSIPSLSGGIGHALFSHVWPANPWTRNYRRDAVASPTQRDAGWLSGAFLVVRRTVLERLHGFDEDYFMYFEDVDLGYRISKIGLRSVYEPAAVVTHTGAHSTSIEAGSMLSAHHRSAKRFVSKQYPGMLLWPVRRLLGAGLDMRSWLFERKSH</sequence>
<dbReference type="PANTHER" id="PTHR43179">
    <property type="entry name" value="RHAMNOSYLTRANSFERASE WBBL"/>
    <property type="match status" value="1"/>
</dbReference>
<keyword evidence="2" id="KW-1185">Reference proteome</keyword>
<evidence type="ECO:0000313" key="1">
    <source>
        <dbReference type="EMBL" id="TFD69378.1"/>
    </source>
</evidence>
<dbReference type="CDD" id="cd04186">
    <property type="entry name" value="GT_2_like_c"/>
    <property type="match status" value="1"/>
</dbReference>
<dbReference type="Pfam" id="PF13641">
    <property type="entry name" value="Glyco_tranf_2_3"/>
    <property type="match status" value="1"/>
</dbReference>
<accession>A0A4V3ITV4</accession>
<dbReference type="EMBL" id="SOHK01000004">
    <property type="protein sequence ID" value="TFD69378.1"/>
    <property type="molecule type" value="Genomic_DNA"/>
</dbReference>
<protein>
    <submittedName>
        <fullName evidence="1">Glycosyltransferase family 2 protein</fullName>
    </submittedName>
</protein>
<dbReference type="Proteomes" id="UP000298154">
    <property type="component" value="Unassembled WGS sequence"/>
</dbReference>
<dbReference type="RefSeq" id="WP_134553771.1">
    <property type="nucleotide sequence ID" value="NZ_SOHK01000004.1"/>
</dbReference>
<dbReference type="Gene3D" id="3.90.550.10">
    <property type="entry name" value="Spore Coat Polysaccharide Biosynthesis Protein SpsA, Chain A"/>
    <property type="match status" value="1"/>
</dbReference>
<organism evidence="1 2">
    <name type="scientific">Cryobacterium ruanii</name>
    <dbReference type="NCBI Taxonomy" id="1259197"/>
    <lineage>
        <taxon>Bacteria</taxon>
        <taxon>Bacillati</taxon>
        <taxon>Actinomycetota</taxon>
        <taxon>Actinomycetes</taxon>
        <taxon>Micrococcales</taxon>
        <taxon>Microbacteriaceae</taxon>
        <taxon>Cryobacterium</taxon>
    </lineage>
</organism>
<name>A0A4V3ITV4_9MICO</name>
<dbReference type="SUPFAM" id="SSF53448">
    <property type="entry name" value="Nucleotide-diphospho-sugar transferases"/>
    <property type="match status" value="1"/>
</dbReference>
<dbReference type="PANTHER" id="PTHR43179:SF7">
    <property type="entry name" value="RHAMNOSYLTRANSFERASE WBBL"/>
    <property type="match status" value="1"/>
</dbReference>
<dbReference type="GO" id="GO:0016740">
    <property type="term" value="F:transferase activity"/>
    <property type="evidence" value="ECO:0007669"/>
    <property type="project" value="UniProtKB-KW"/>
</dbReference>
<keyword evidence="1" id="KW-0808">Transferase</keyword>
<dbReference type="InterPro" id="IPR029044">
    <property type="entry name" value="Nucleotide-diphossugar_trans"/>
</dbReference>
<proteinExistence type="predicted"/>